<keyword evidence="5 12" id="KW-0812">Transmembrane</keyword>
<proteinExistence type="inferred from homology"/>
<comment type="caution">
    <text evidence="18">The sequence shown here is derived from an EMBL/GenBank/DDBJ whole genome shotgun (WGS) entry which is preliminary data.</text>
</comment>
<dbReference type="AlphaFoldDB" id="A0AAJ6N9M4"/>
<dbReference type="InterPro" id="IPR036942">
    <property type="entry name" value="Beta-barrel_TonB_sf"/>
</dbReference>
<dbReference type="InterPro" id="IPR010917">
    <property type="entry name" value="TonB_rcpt_CS"/>
</dbReference>
<dbReference type="Gene3D" id="2.170.130.10">
    <property type="entry name" value="TonB-dependent receptor, plug domain"/>
    <property type="match status" value="1"/>
</dbReference>
<dbReference type="SUPFAM" id="SSF56935">
    <property type="entry name" value="Porins"/>
    <property type="match status" value="1"/>
</dbReference>
<keyword evidence="11 12" id="KW-0998">Cell outer membrane</keyword>
<dbReference type="Proteomes" id="UP001236239">
    <property type="component" value="Unassembled WGS sequence"/>
</dbReference>
<evidence type="ECO:0000256" key="15">
    <source>
        <dbReference type="SAM" id="SignalP"/>
    </source>
</evidence>
<evidence type="ECO:0000259" key="16">
    <source>
        <dbReference type="Pfam" id="PF00593"/>
    </source>
</evidence>
<comment type="subcellular location">
    <subcellularLocation>
        <location evidence="1 12">Cell outer membrane</location>
        <topology evidence="1 12">Multi-pass membrane protein</topology>
    </subcellularLocation>
</comment>
<dbReference type="InterPro" id="IPR000531">
    <property type="entry name" value="Beta-barrel_TonB"/>
</dbReference>
<evidence type="ECO:0000256" key="5">
    <source>
        <dbReference type="ARBA" id="ARBA00022692"/>
    </source>
</evidence>
<reference evidence="18" key="1">
    <citation type="journal article" date="2023" name="Front. Microbiol.">
        <title>Phylogeography and host specificity of Pasteurellaceae pathogenic to sea-farmed fish in the north-east Atlantic.</title>
        <authorList>
            <person name="Gulla S."/>
            <person name="Colquhoun D.J."/>
            <person name="Olsen A.B."/>
            <person name="Spilsberg B."/>
            <person name="Lagesen K."/>
            <person name="Aakesson C.P."/>
            <person name="Strom S."/>
            <person name="Manji F."/>
            <person name="Birkbeck T.H."/>
            <person name="Nilsen H.K."/>
        </authorList>
    </citation>
    <scope>NUCLEOTIDE SEQUENCE</scope>
    <source>
        <strain evidence="18">TW16_20</strain>
    </source>
</reference>
<evidence type="ECO:0000256" key="1">
    <source>
        <dbReference type="ARBA" id="ARBA00004571"/>
    </source>
</evidence>
<keyword evidence="10 18" id="KW-0675">Receptor</keyword>
<evidence type="ECO:0000259" key="17">
    <source>
        <dbReference type="Pfam" id="PF07715"/>
    </source>
</evidence>
<feature type="domain" description="TonB-dependent receptor-like beta-barrel" evidence="16">
    <location>
        <begin position="527"/>
        <end position="1014"/>
    </location>
</feature>
<dbReference type="PANTHER" id="PTHR30069">
    <property type="entry name" value="TONB-DEPENDENT OUTER MEMBRANE RECEPTOR"/>
    <property type="match status" value="1"/>
</dbReference>
<keyword evidence="4 12" id="KW-1134">Transmembrane beta strand</keyword>
<organism evidence="18 19">
    <name type="scientific">Phocoenobacter skyensis</name>
    <dbReference type="NCBI Taxonomy" id="97481"/>
    <lineage>
        <taxon>Bacteria</taxon>
        <taxon>Pseudomonadati</taxon>
        <taxon>Pseudomonadota</taxon>
        <taxon>Gammaproteobacteria</taxon>
        <taxon>Pasteurellales</taxon>
        <taxon>Pasteurellaceae</taxon>
        <taxon>Phocoenobacter</taxon>
    </lineage>
</organism>
<gene>
    <name evidence="18" type="ORF">QJU93_04880</name>
</gene>
<feature type="signal peptide" evidence="15">
    <location>
        <begin position="1"/>
        <end position="36"/>
    </location>
</feature>
<keyword evidence="8 14" id="KW-0798">TonB box</keyword>
<evidence type="ECO:0000256" key="8">
    <source>
        <dbReference type="ARBA" id="ARBA00023077"/>
    </source>
</evidence>
<sequence length="1076" mass="122566">MQTQKTTVQKAIRTGGGITKLVCYSLLSLSITNALAEEATLGTINVIDSPESIQNKKVGETIKTAKTLEKQQVSDTRDLVKYETGITVVEKGRMGASGYNVRGVDENRVDITIDGLEQAESLSSKGFEELFEGYGNFNNTRNGVEIENIKQVNLAKGANSTKVGSGALGGAVIFETKDARDFLINKNFYYKFKSGYASANNQAMFSNTVAGRYKDFDALLVRTDRDGTQLENFGYSKYDDYEQGRSRRKADPYDIEKHSTLIKLGYSPNETNRFTVMLDDGKKTSKGNDWSYTLGTSRIKGKVIEQEAVRHTKDTSSRRNIAFSYENYDSNFFWDSMKVSLSNQQITQRARTDEYCDGGKNCKNVDNPLGLQFKDGDIVDKEGNKLTLKEVPAWEWDSSWTNQVKNPNGKKTLALVDKNGNEFAYPEENMFGDKQDQSAVWDSSTDNKALWINCNTQNCNGSLTFYHLKSGFNGKSFIKDNHNSRVNVDLNQAETIQVDIEKDRNGNDKEVKTIFNVEDIQRGGKHWKHITATGGSGWGGPDYMLIKPNSPGYAKNYWKDRRLNTKTTQLNLDFEKAFDFKDMQHQLSYGGLLTKSEKSMVNYSGYSPADLHWWGSYFDSIDDNGNPACKSGYSTFCHYDEGATTFLLPVKITTGALYFANDIQVNDWLGLDMGYRYDRISYKPTYEEGKTPSITENLFLGAYYPIEIKKAPQKEDFRTGSGKWDFDYAAFRQAQDEYRKYREDLEPVIKKNKEDNKKYLTTQKQSFSHHSYSLGATVDPTDYLRVQAKYSTGFRAPTSEEVYFTFSHPDFSIRPNLRLKPEIAKTKELAFTLHKDRGYITLSGFRTDYKDFIDLQYQGTEDFPVGPNGGNLSYDVYKNINQQKAKVYGFEIDGKLFLEEFIPKLKGFNVGYKYSYQKGKIKGKEGYHPMNAIQPHKQVVSLGYIAPEQNYGVDVYWTHISSKKAKDTYNQYYKFDGSKDTFAKHRSDSFNVFDVMGFYKPIKNLTLQAGIYNLFNKEYLTWENARSIRPFGTVNRVCTKASGDHKSKAGCGYVGQGIERFHSPERNFKFNLQYEF</sequence>
<evidence type="ECO:0000256" key="7">
    <source>
        <dbReference type="ARBA" id="ARBA00022737"/>
    </source>
</evidence>
<dbReference type="Pfam" id="PF07715">
    <property type="entry name" value="Plug"/>
    <property type="match status" value="1"/>
</dbReference>
<dbReference type="InterPro" id="IPR012910">
    <property type="entry name" value="Plug_dom"/>
</dbReference>
<dbReference type="Gene3D" id="2.40.170.20">
    <property type="entry name" value="TonB-dependent receptor, beta-barrel domain"/>
    <property type="match status" value="1"/>
</dbReference>
<keyword evidence="9 12" id="KW-0472">Membrane</keyword>
<comment type="similarity">
    <text evidence="2">Belongs to the TonB-dependent receptor family. Hemoglobin/haptoglobin binding protein subfamily.</text>
</comment>
<keyword evidence="6 15" id="KW-0732">Signal</keyword>
<feature type="domain" description="TonB-dependent receptor plug" evidence="17">
    <location>
        <begin position="61"/>
        <end position="171"/>
    </location>
</feature>
<dbReference type="InterPro" id="IPR010949">
    <property type="entry name" value="TonB_Hb/transfer/lactofer_rcpt"/>
</dbReference>
<evidence type="ECO:0000256" key="11">
    <source>
        <dbReference type="ARBA" id="ARBA00023237"/>
    </source>
</evidence>
<dbReference type="InterPro" id="IPR037066">
    <property type="entry name" value="Plug_dom_sf"/>
</dbReference>
<dbReference type="GO" id="GO:0009279">
    <property type="term" value="C:cell outer membrane"/>
    <property type="evidence" value="ECO:0007669"/>
    <property type="project" value="UniProtKB-SubCell"/>
</dbReference>
<evidence type="ECO:0000256" key="2">
    <source>
        <dbReference type="ARBA" id="ARBA00008143"/>
    </source>
</evidence>
<evidence type="ECO:0000313" key="18">
    <source>
        <dbReference type="EMBL" id="MDP8172686.1"/>
    </source>
</evidence>
<dbReference type="Pfam" id="PF00593">
    <property type="entry name" value="TonB_dep_Rec_b-barrel"/>
    <property type="match status" value="1"/>
</dbReference>
<dbReference type="InterPro" id="IPR039426">
    <property type="entry name" value="TonB-dep_rcpt-like"/>
</dbReference>
<keyword evidence="3 12" id="KW-0813">Transport</keyword>
<accession>A0AAJ6N9M4</accession>
<evidence type="ECO:0000256" key="3">
    <source>
        <dbReference type="ARBA" id="ARBA00022448"/>
    </source>
</evidence>
<dbReference type="PANTHER" id="PTHR30069:SF29">
    <property type="entry name" value="HEMOGLOBIN AND HEMOGLOBIN-HAPTOGLOBIN-BINDING PROTEIN 1-RELATED"/>
    <property type="match status" value="1"/>
</dbReference>
<evidence type="ECO:0000256" key="14">
    <source>
        <dbReference type="RuleBase" id="RU003357"/>
    </source>
</evidence>
<evidence type="ECO:0000256" key="10">
    <source>
        <dbReference type="ARBA" id="ARBA00023170"/>
    </source>
</evidence>
<evidence type="ECO:0000256" key="6">
    <source>
        <dbReference type="ARBA" id="ARBA00022729"/>
    </source>
</evidence>
<name>A0AAJ6N9M4_9PAST</name>
<protein>
    <submittedName>
        <fullName evidence="18">TonB-dependent hemoglobin/transferrin/lactoferrin family receptor</fullName>
    </submittedName>
</protein>
<dbReference type="NCBIfam" id="TIGR01786">
    <property type="entry name" value="TonB-hemlactrns"/>
    <property type="match status" value="1"/>
</dbReference>
<feature type="short sequence motif" description="TonB C-terminal box" evidence="13">
    <location>
        <begin position="1059"/>
        <end position="1076"/>
    </location>
</feature>
<evidence type="ECO:0000256" key="9">
    <source>
        <dbReference type="ARBA" id="ARBA00023136"/>
    </source>
</evidence>
<keyword evidence="7" id="KW-0677">Repeat</keyword>
<dbReference type="PROSITE" id="PS01156">
    <property type="entry name" value="TONB_DEPENDENT_REC_2"/>
    <property type="match status" value="1"/>
</dbReference>
<feature type="chain" id="PRO_5042481017" evidence="15">
    <location>
        <begin position="37"/>
        <end position="1076"/>
    </location>
</feature>
<dbReference type="GO" id="GO:0044718">
    <property type="term" value="P:siderophore transmembrane transport"/>
    <property type="evidence" value="ECO:0007669"/>
    <property type="project" value="TreeGrafter"/>
</dbReference>
<evidence type="ECO:0000256" key="12">
    <source>
        <dbReference type="PROSITE-ProRule" id="PRU01360"/>
    </source>
</evidence>
<dbReference type="RefSeq" id="WP_306375219.1">
    <property type="nucleotide sequence ID" value="NZ_JASAYL010000003.1"/>
</dbReference>
<dbReference type="PROSITE" id="PS52016">
    <property type="entry name" value="TONB_DEPENDENT_REC_3"/>
    <property type="match status" value="1"/>
</dbReference>
<dbReference type="EMBL" id="JASAYQ010000006">
    <property type="protein sequence ID" value="MDP8172686.1"/>
    <property type="molecule type" value="Genomic_DNA"/>
</dbReference>
<evidence type="ECO:0000256" key="13">
    <source>
        <dbReference type="PROSITE-ProRule" id="PRU10144"/>
    </source>
</evidence>
<evidence type="ECO:0000313" key="19">
    <source>
        <dbReference type="Proteomes" id="UP001236239"/>
    </source>
</evidence>
<dbReference type="GO" id="GO:0015344">
    <property type="term" value="F:siderophore uptake transmembrane transporter activity"/>
    <property type="evidence" value="ECO:0007669"/>
    <property type="project" value="TreeGrafter"/>
</dbReference>
<evidence type="ECO:0000256" key="4">
    <source>
        <dbReference type="ARBA" id="ARBA00022452"/>
    </source>
</evidence>